<evidence type="ECO:0000256" key="2">
    <source>
        <dbReference type="ARBA" id="ARBA00022737"/>
    </source>
</evidence>
<evidence type="ECO:0000256" key="1">
    <source>
        <dbReference type="ARBA" id="ARBA00022658"/>
    </source>
</evidence>
<dbReference type="PANTHER" id="PTHR45982:SF1">
    <property type="entry name" value="REGULATOR OF CHROMOSOME CONDENSATION"/>
    <property type="match status" value="1"/>
</dbReference>
<evidence type="ECO:0000259" key="3">
    <source>
        <dbReference type="Pfam" id="PF25390"/>
    </source>
</evidence>
<evidence type="ECO:0000313" key="4">
    <source>
        <dbReference type="EMBL" id="MCY1083195.1"/>
    </source>
</evidence>
<dbReference type="PROSITE" id="PS50012">
    <property type="entry name" value="RCC1_3"/>
    <property type="match status" value="5"/>
</dbReference>
<keyword evidence="1" id="KW-0344">Guanine-nucleotide releasing factor</keyword>
<dbReference type="Gene3D" id="2.130.10.30">
    <property type="entry name" value="Regulator of chromosome condensation 1/beta-lactamase-inhibitor protein II"/>
    <property type="match status" value="2"/>
</dbReference>
<accession>A0ABT4ANC6</accession>
<dbReference type="PANTHER" id="PTHR45982">
    <property type="entry name" value="REGULATOR OF CHROMOSOME CONDENSATION"/>
    <property type="match status" value="1"/>
</dbReference>
<feature type="domain" description="RCC1-like" evidence="3">
    <location>
        <begin position="48"/>
        <end position="361"/>
    </location>
</feature>
<dbReference type="PROSITE" id="PS00626">
    <property type="entry name" value="RCC1_2"/>
    <property type="match status" value="1"/>
</dbReference>
<dbReference type="Pfam" id="PF25390">
    <property type="entry name" value="WD40_RLD"/>
    <property type="match status" value="1"/>
</dbReference>
<organism evidence="4 5">
    <name type="scientific">Archangium lansingense</name>
    <dbReference type="NCBI Taxonomy" id="2995310"/>
    <lineage>
        <taxon>Bacteria</taxon>
        <taxon>Pseudomonadati</taxon>
        <taxon>Myxococcota</taxon>
        <taxon>Myxococcia</taxon>
        <taxon>Myxococcales</taxon>
        <taxon>Cystobacterineae</taxon>
        <taxon>Archangiaceae</taxon>
        <taxon>Archangium</taxon>
    </lineage>
</organism>
<comment type="caution">
    <text evidence="4">The sequence shown here is derived from an EMBL/GenBank/DDBJ whole genome shotgun (WGS) entry which is preliminary data.</text>
</comment>
<dbReference type="Proteomes" id="UP001207654">
    <property type="component" value="Unassembled WGS sequence"/>
</dbReference>
<dbReference type="InterPro" id="IPR009091">
    <property type="entry name" value="RCC1/BLIP-II"/>
</dbReference>
<dbReference type="InterPro" id="IPR051553">
    <property type="entry name" value="Ran_GTPase-activating"/>
</dbReference>
<sequence length="431" mass="44186">MNNGRHVNGSSMYKGIVSMKVLAAVSVGSLLVAACGDTVAGNENAQVQVGQTLRSSALPKLATGYNFGLALKDGAVWAWGRNGNHQLGDGTTTNRATPMQVQGLTGTFVGVAAGADHAMALRSDGTLWAWGRNDGGQMGIGTVGVDSIPVQVQTLTNVVAMAGGYNFSVGVESNGDVWAWGHNGSCQLGIGPSYNPSAVPVRVTTTDPAMPYLTGVVAIAAGPLSALAVGSDGSLWAWGQNANGRLGDGTNTERCRAVRISYPDPTPNDSTDNVVPVDVAMGEDHSLALFSNGAVMAWGNNGSGQLGLGSSSSTPYMTPVLVPNFAGVTQIDAGKYTSLAVSNGKFFAWGSHTYGQICSGSGGGWSNSMYTVPTPPSVLVNMSYVGAGYEFSVGMASDGKLWSCGFEGYDALGYDVPGAATTNILTQVPNF</sequence>
<gene>
    <name evidence="4" type="ORF">OV287_53040</name>
</gene>
<dbReference type="SUPFAM" id="SSF50985">
    <property type="entry name" value="RCC1/BLIP-II"/>
    <property type="match status" value="2"/>
</dbReference>
<proteinExistence type="predicted"/>
<dbReference type="PROSITE" id="PS51257">
    <property type="entry name" value="PROKAR_LIPOPROTEIN"/>
    <property type="match status" value="1"/>
</dbReference>
<dbReference type="RefSeq" id="WP_267541734.1">
    <property type="nucleotide sequence ID" value="NZ_JAPNKA010000001.1"/>
</dbReference>
<dbReference type="InterPro" id="IPR058923">
    <property type="entry name" value="RCC1-like_dom"/>
</dbReference>
<name>A0ABT4ANC6_9BACT</name>
<protein>
    <recommendedName>
        <fullName evidence="3">RCC1-like domain-containing protein</fullName>
    </recommendedName>
</protein>
<reference evidence="4 5" key="1">
    <citation type="submission" date="2022-11" db="EMBL/GenBank/DDBJ databases">
        <title>Minimal conservation of predation-associated metabolite biosynthetic gene clusters underscores biosynthetic potential of Myxococcota including descriptions for ten novel species: Archangium lansinium sp. nov., Myxococcus landrumus sp. nov., Nannocystis bai.</title>
        <authorList>
            <person name="Ahearne A."/>
            <person name="Stevens C."/>
            <person name="Phillips K."/>
        </authorList>
    </citation>
    <scope>NUCLEOTIDE SEQUENCE [LARGE SCALE GENOMIC DNA]</scope>
    <source>
        <strain evidence="4 5">MIWBW</strain>
    </source>
</reference>
<dbReference type="InterPro" id="IPR000408">
    <property type="entry name" value="Reg_chr_condens"/>
</dbReference>
<dbReference type="EMBL" id="JAPNKA010000001">
    <property type="protein sequence ID" value="MCY1083195.1"/>
    <property type="molecule type" value="Genomic_DNA"/>
</dbReference>
<evidence type="ECO:0000313" key="5">
    <source>
        <dbReference type="Proteomes" id="UP001207654"/>
    </source>
</evidence>
<dbReference type="PRINTS" id="PR00633">
    <property type="entry name" value="RCCNDNSATION"/>
</dbReference>
<keyword evidence="2" id="KW-0677">Repeat</keyword>
<keyword evidence="5" id="KW-1185">Reference proteome</keyword>